<proteinExistence type="predicted"/>
<gene>
    <name evidence="2" type="ORF">EYZ11_002886</name>
</gene>
<dbReference type="InterPro" id="IPR023606">
    <property type="entry name" value="CoA-Trfase_III_dom_1_sf"/>
</dbReference>
<protein>
    <submittedName>
        <fullName evidence="2">Uncharacterized protein</fullName>
    </submittedName>
</protein>
<dbReference type="VEuPathDB" id="FungiDB:EYZ11_002886"/>
<comment type="caution">
    <text evidence="2">The sequence shown here is derived from an EMBL/GenBank/DDBJ whole genome shotgun (WGS) entry which is preliminary data.</text>
</comment>
<evidence type="ECO:0000313" key="3">
    <source>
        <dbReference type="Proteomes" id="UP000308092"/>
    </source>
</evidence>
<reference evidence="2 3" key="1">
    <citation type="submission" date="2019-03" db="EMBL/GenBank/DDBJ databases">
        <title>The genome sequence of a newly discovered highly antifungal drug resistant Aspergillus species, Aspergillus tanneri NIH 1004.</title>
        <authorList>
            <person name="Mounaud S."/>
            <person name="Singh I."/>
            <person name="Joardar V."/>
            <person name="Pakala S."/>
            <person name="Pakala S."/>
            <person name="Venepally P."/>
            <person name="Hoover J."/>
            <person name="Nierman W."/>
            <person name="Chung J."/>
            <person name="Losada L."/>
        </authorList>
    </citation>
    <scope>NUCLEOTIDE SEQUENCE [LARGE SCALE GENOMIC DNA]</scope>
    <source>
        <strain evidence="2 3">NIH1004</strain>
    </source>
</reference>
<organism evidence="2 3">
    <name type="scientific">Aspergillus tanneri</name>
    <dbReference type="NCBI Taxonomy" id="1220188"/>
    <lineage>
        <taxon>Eukaryota</taxon>
        <taxon>Fungi</taxon>
        <taxon>Dikarya</taxon>
        <taxon>Ascomycota</taxon>
        <taxon>Pezizomycotina</taxon>
        <taxon>Eurotiomycetes</taxon>
        <taxon>Eurotiomycetidae</taxon>
        <taxon>Eurotiales</taxon>
        <taxon>Aspergillaceae</taxon>
        <taxon>Aspergillus</taxon>
        <taxon>Aspergillus subgen. Circumdati</taxon>
    </lineage>
</organism>
<evidence type="ECO:0000256" key="1">
    <source>
        <dbReference type="SAM" id="MobiDB-lite"/>
    </source>
</evidence>
<keyword evidence="3" id="KW-1185">Reference proteome</keyword>
<dbReference type="SUPFAM" id="SSF89796">
    <property type="entry name" value="CoA-transferase family III (CaiB/BaiF)"/>
    <property type="match status" value="1"/>
</dbReference>
<accession>A0A4S3JQD7</accession>
<dbReference type="PANTHER" id="PTHR48228">
    <property type="entry name" value="SUCCINYL-COA--D-CITRAMALATE COA-TRANSFERASE"/>
    <property type="match status" value="1"/>
</dbReference>
<name>A0A4S3JQD7_9EURO</name>
<dbReference type="STRING" id="1220188.A0A4S3JQD7"/>
<dbReference type="AlphaFoldDB" id="A0A4S3JQD7"/>
<evidence type="ECO:0000313" key="2">
    <source>
        <dbReference type="EMBL" id="THC97660.1"/>
    </source>
</evidence>
<feature type="region of interest" description="Disordered" evidence="1">
    <location>
        <begin position="280"/>
        <end position="308"/>
    </location>
</feature>
<dbReference type="PANTHER" id="PTHR48228:SF4">
    <property type="entry name" value="BLR3030 PROTEIN"/>
    <property type="match status" value="1"/>
</dbReference>
<dbReference type="EMBL" id="SOSA01000068">
    <property type="protein sequence ID" value="THC97660.1"/>
    <property type="molecule type" value="Genomic_DNA"/>
</dbReference>
<dbReference type="Proteomes" id="UP000308092">
    <property type="component" value="Unassembled WGS sequence"/>
</dbReference>
<dbReference type="InterPro" id="IPR050509">
    <property type="entry name" value="CoA-transferase_III"/>
</dbReference>
<sequence length="422" mass="45868">MFDSKEAYERVKNANVFTNQRVMSLYHLQEENIITNITSDIPSTKGLLFNKSPPFQDRSTFSAKDSVEYMWRTLGLPLKTLEHLHLPGNSLGLPSSFKIAHLAQASVGLPALLASQIYAHRNHSTSVPDVAVPLQHATIEVKSDHRDGAKALLGCPANSTREQLGTQIADWHSVDLGTATFDSKLVISALRSYSQWDMLPQARAIANFPILLRKLSDGPAGLPPNMQSTNADKCLPGLRVPELSRVIAAPLSGKTLASSRRRCSHRKTIKGTWTGYWMTPMSSSKDSDPGPSQHRGCRLKPSPNTSSAAASCVPNVCVQTCSGMNVSEAEHFGAGDAAQPTPCQAPDHVRGYFLAAGIMAALYKQATEGGSWRVDVPLAGVMKYLRSLGSGKDVQGSRRGTTRSLTMYHRNTWKPVTPDLIP</sequence>
<dbReference type="Gene3D" id="3.40.50.10540">
    <property type="entry name" value="Crotonobetainyl-coa:carnitine coa-transferase, domain 1"/>
    <property type="match status" value="1"/>
</dbReference>